<organism evidence="1 2">
    <name type="scientific">Comamonas avium</name>
    <dbReference type="NCBI Taxonomy" id="2762231"/>
    <lineage>
        <taxon>Bacteria</taxon>
        <taxon>Pseudomonadati</taxon>
        <taxon>Pseudomonadota</taxon>
        <taxon>Betaproteobacteria</taxon>
        <taxon>Burkholderiales</taxon>
        <taxon>Comamonadaceae</taxon>
        <taxon>Comamonas</taxon>
    </lineage>
</organism>
<evidence type="ECO:0000313" key="1">
    <source>
        <dbReference type="EMBL" id="MBD7962158.1"/>
    </source>
</evidence>
<protein>
    <submittedName>
        <fullName evidence="1">Uncharacterized protein</fullName>
    </submittedName>
</protein>
<gene>
    <name evidence="1" type="ORF">H9646_16935</name>
</gene>
<dbReference type="RefSeq" id="WP_191724563.1">
    <property type="nucleotide sequence ID" value="NZ_JACSQK010000009.1"/>
</dbReference>
<name>A0ABR8SFJ0_9BURK</name>
<comment type="caution">
    <text evidence="1">The sequence shown here is derived from an EMBL/GenBank/DDBJ whole genome shotgun (WGS) entry which is preliminary data.</text>
</comment>
<dbReference type="Proteomes" id="UP000634919">
    <property type="component" value="Unassembled WGS sequence"/>
</dbReference>
<evidence type="ECO:0000313" key="2">
    <source>
        <dbReference type="Proteomes" id="UP000634919"/>
    </source>
</evidence>
<reference evidence="1 2" key="1">
    <citation type="submission" date="2020-08" db="EMBL/GenBank/DDBJ databases">
        <title>A Genomic Blueprint of the Chicken Gut Microbiome.</title>
        <authorList>
            <person name="Gilroy R."/>
            <person name="Ravi A."/>
            <person name="Getino M."/>
            <person name="Pursley I."/>
            <person name="Horton D.L."/>
            <person name="Alikhan N.-F."/>
            <person name="Baker D."/>
            <person name="Gharbi K."/>
            <person name="Hall N."/>
            <person name="Watson M."/>
            <person name="Adriaenssens E.M."/>
            <person name="Foster-Nyarko E."/>
            <person name="Jarju S."/>
            <person name="Secka A."/>
            <person name="Antonio M."/>
            <person name="Oren A."/>
            <person name="Chaudhuri R."/>
            <person name="La Ragione R.M."/>
            <person name="Hildebrand F."/>
            <person name="Pallen M.J."/>
        </authorList>
    </citation>
    <scope>NUCLEOTIDE SEQUENCE [LARGE SCALE GENOMIC DNA]</scope>
    <source>
        <strain evidence="1 2">Sa2CVA6</strain>
    </source>
</reference>
<sequence>MWKASPGLCDHVARNGSYLSALNGLVLRIYGGAEPASSAGSTQSNTMLCEIKPDGAGLNFEAGGSPGVISKDAAQVWSSLEAAAGTATFFRLEAVDDAGDEDSMAIRIQGSVGAVSGDMILSNTTFEVGSPRTIKHFNVVIPSI</sequence>
<keyword evidence="2" id="KW-1185">Reference proteome</keyword>
<dbReference type="EMBL" id="JACSQK010000009">
    <property type="protein sequence ID" value="MBD7962158.1"/>
    <property type="molecule type" value="Genomic_DNA"/>
</dbReference>
<proteinExistence type="predicted"/>
<accession>A0ABR8SFJ0</accession>